<dbReference type="Proteomes" id="UP000585474">
    <property type="component" value="Unassembled WGS sequence"/>
</dbReference>
<organism evidence="2 3">
    <name type="scientific">Actinidia rufa</name>
    <dbReference type="NCBI Taxonomy" id="165716"/>
    <lineage>
        <taxon>Eukaryota</taxon>
        <taxon>Viridiplantae</taxon>
        <taxon>Streptophyta</taxon>
        <taxon>Embryophyta</taxon>
        <taxon>Tracheophyta</taxon>
        <taxon>Spermatophyta</taxon>
        <taxon>Magnoliopsida</taxon>
        <taxon>eudicotyledons</taxon>
        <taxon>Gunneridae</taxon>
        <taxon>Pentapetalae</taxon>
        <taxon>asterids</taxon>
        <taxon>Ericales</taxon>
        <taxon>Actinidiaceae</taxon>
        <taxon>Actinidia</taxon>
    </lineage>
</organism>
<sequence length="94" mass="10183">MESKSANGGTSFAPSSSNANSKKSGRASKGISKGLANMADTFGIMFENTNNRMAKIAHRISYAHDLSQQRMQVNAELSQLPLDSNHDCLRCLVH</sequence>
<comment type="caution">
    <text evidence="2">The sequence shown here is derived from an EMBL/GenBank/DDBJ whole genome shotgun (WGS) entry which is preliminary data.</text>
</comment>
<dbReference type="AlphaFoldDB" id="A0A7J0EYY2"/>
<feature type="region of interest" description="Disordered" evidence="1">
    <location>
        <begin position="1"/>
        <end position="31"/>
    </location>
</feature>
<keyword evidence="3" id="KW-1185">Reference proteome</keyword>
<evidence type="ECO:0000256" key="1">
    <source>
        <dbReference type="SAM" id="MobiDB-lite"/>
    </source>
</evidence>
<reference evidence="2 3" key="1">
    <citation type="submission" date="2019-07" db="EMBL/GenBank/DDBJ databases">
        <title>De Novo Assembly of kiwifruit Actinidia rufa.</title>
        <authorList>
            <person name="Sugita-Konishi S."/>
            <person name="Sato K."/>
            <person name="Mori E."/>
            <person name="Abe Y."/>
            <person name="Kisaki G."/>
            <person name="Hamano K."/>
            <person name="Suezawa K."/>
            <person name="Otani M."/>
            <person name="Fukuda T."/>
            <person name="Manabe T."/>
            <person name="Gomi K."/>
            <person name="Tabuchi M."/>
            <person name="Akimitsu K."/>
            <person name="Kataoka I."/>
        </authorList>
    </citation>
    <scope>NUCLEOTIDE SEQUENCE [LARGE SCALE GENOMIC DNA]</scope>
    <source>
        <strain evidence="3">cv. Fuchu</strain>
    </source>
</reference>
<protein>
    <submittedName>
        <fullName evidence="2">Uncharacterized protein</fullName>
    </submittedName>
</protein>
<name>A0A7J0EYY2_9ERIC</name>
<feature type="compositionally biased region" description="Polar residues" evidence="1">
    <location>
        <begin position="1"/>
        <end position="14"/>
    </location>
</feature>
<dbReference type="EMBL" id="BJWL01000007">
    <property type="protein sequence ID" value="GFY91583.1"/>
    <property type="molecule type" value="Genomic_DNA"/>
</dbReference>
<dbReference type="OrthoDB" id="1748457at2759"/>
<evidence type="ECO:0000313" key="3">
    <source>
        <dbReference type="Proteomes" id="UP000585474"/>
    </source>
</evidence>
<proteinExistence type="predicted"/>
<accession>A0A7J0EYY2</accession>
<gene>
    <name evidence="2" type="ORF">Acr_07g0017790</name>
</gene>
<evidence type="ECO:0000313" key="2">
    <source>
        <dbReference type="EMBL" id="GFY91583.1"/>
    </source>
</evidence>
<feature type="compositionally biased region" description="Low complexity" evidence="1">
    <location>
        <begin position="15"/>
        <end position="30"/>
    </location>
</feature>